<feature type="transmembrane region" description="Helical" evidence="4">
    <location>
        <begin position="245"/>
        <end position="266"/>
    </location>
</feature>
<dbReference type="AlphaFoldDB" id="A0A921LSB5"/>
<dbReference type="PRINTS" id="PR00038">
    <property type="entry name" value="HTHLUXR"/>
</dbReference>
<evidence type="ECO:0000259" key="5">
    <source>
        <dbReference type="PROSITE" id="PS50043"/>
    </source>
</evidence>
<comment type="caution">
    <text evidence="6">The sequence shown here is derived from an EMBL/GenBank/DDBJ whole genome shotgun (WGS) entry which is preliminary data.</text>
</comment>
<protein>
    <submittedName>
        <fullName evidence="6">Helix-turn-helix transcriptional regulator</fullName>
    </submittedName>
</protein>
<accession>A0A921LSB5</accession>
<feature type="transmembrane region" description="Helical" evidence="4">
    <location>
        <begin position="278"/>
        <end position="300"/>
    </location>
</feature>
<dbReference type="Pfam" id="PF00196">
    <property type="entry name" value="GerE"/>
    <property type="match status" value="1"/>
</dbReference>
<evidence type="ECO:0000313" key="7">
    <source>
        <dbReference type="Proteomes" id="UP000746751"/>
    </source>
</evidence>
<dbReference type="InterPro" id="IPR000792">
    <property type="entry name" value="Tscrpt_reg_LuxR_C"/>
</dbReference>
<dbReference type="GO" id="GO:0003677">
    <property type="term" value="F:DNA binding"/>
    <property type="evidence" value="ECO:0007669"/>
    <property type="project" value="UniProtKB-KW"/>
</dbReference>
<keyword evidence="1" id="KW-0805">Transcription regulation</keyword>
<feature type="transmembrane region" description="Helical" evidence="4">
    <location>
        <begin position="370"/>
        <end position="393"/>
    </location>
</feature>
<keyword evidence="4" id="KW-0812">Transmembrane</keyword>
<dbReference type="PANTHER" id="PTHR44688">
    <property type="entry name" value="DNA-BINDING TRANSCRIPTIONAL ACTIVATOR DEVR_DOSR"/>
    <property type="match status" value="1"/>
</dbReference>
<feature type="transmembrane region" description="Helical" evidence="4">
    <location>
        <begin position="306"/>
        <end position="326"/>
    </location>
</feature>
<evidence type="ECO:0000256" key="4">
    <source>
        <dbReference type="SAM" id="Phobius"/>
    </source>
</evidence>
<dbReference type="SMART" id="SM00421">
    <property type="entry name" value="HTH_LUXR"/>
    <property type="match status" value="1"/>
</dbReference>
<dbReference type="Proteomes" id="UP000746751">
    <property type="component" value="Unassembled WGS sequence"/>
</dbReference>
<dbReference type="CDD" id="cd06170">
    <property type="entry name" value="LuxR_C_like"/>
    <property type="match status" value="1"/>
</dbReference>
<feature type="transmembrane region" description="Helical" evidence="4">
    <location>
        <begin position="144"/>
        <end position="162"/>
    </location>
</feature>
<dbReference type="PANTHER" id="PTHR44688:SF16">
    <property type="entry name" value="DNA-BINDING TRANSCRIPTIONAL ACTIVATOR DEVR_DOSR"/>
    <property type="match status" value="1"/>
</dbReference>
<evidence type="ECO:0000256" key="3">
    <source>
        <dbReference type="ARBA" id="ARBA00023163"/>
    </source>
</evidence>
<dbReference type="PROSITE" id="PS50043">
    <property type="entry name" value="HTH_LUXR_2"/>
    <property type="match status" value="1"/>
</dbReference>
<evidence type="ECO:0000256" key="2">
    <source>
        <dbReference type="ARBA" id="ARBA00023125"/>
    </source>
</evidence>
<reference evidence="6" key="1">
    <citation type="journal article" date="2021" name="PeerJ">
        <title>Extensive microbial diversity within the chicken gut microbiome revealed by metagenomics and culture.</title>
        <authorList>
            <person name="Gilroy R."/>
            <person name="Ravi A."/>
            <person name="Getino M."/>
            <person name="Pursley I."/>
            <person name="Horton D.L."/>
            <person name="Alikhan N.F."/>
            <person name="Baker D."/>
            <person name="Gharbi K."/>
            <person name="Hall N."/>
            <person name="Watson M."/>
            <person name="Adriaenssens E.M."/>
            <person name="Foster-Nyarko E."/>
            <person name="Jarju S."/>
            <person name="Secka A."/>
            <person name="Antonio M."/>
            <person name="Oren A."/>
            <person name="Chaudhuri R.R."/>
            <person name="La Ragione R."/>
            <person name="Hildebrand F."/>
            <person name="Pallen M.J."/>
        </authorList>
    </citation>
    <scope>NUCLEOTIDE SEQUENCE</scope>
    <source>
        <strain evidence="6">ChiGjej2B2-7701</strain>
    </source>
</reference>
<feature type="transmembrane region" description="Helical" evidence="4">
    <location>
        <begin position="338"/>
        <end position="358"/>
    </location>
</feature>
<keyword evidence="4" id="KW-1133">Transmembrane helix</keyword>
<gene>
    <name evidence="6" type="ORF">K8U80_11235</name>
</gene>
<feature type="transmembrane region" description="Helical" evidence="4">
    <location>
        <begin position="20"/>
        <end position="39"/>
    </location>
</feature>
<dbReference type="InterPro" id="IPR016032">
    <property type="entry name" value="Sig_transdc_resp-reg_C-effctor"/>
</dbReference>
<keyword evidence="3" id="KW-0804">Transcription</keyword>
<feature type="transmembrane region" description="Helical" evidence="4">
    <location>
        <begin position="51"/>
        <end position="72"/>
    </location>
</feature>
<feature type="transmembrane region" description="Helical" evidence="4">
    <location>
        <begin position="168"/>
        <end position="185"/>
    </location>
</feature>
<keyword evidence="4" id="KW-0472">Membrane</keyword>
<proteinExistence type="predicted"/>
<dbReference type="SUPFAM" id="SSF46894">
    <property type="entry name" value="C-terminal effector domain of the bipartite response regulators"/>
    <property type="match status" value="1"/>
</dbReference>
<dbReference type="EMBL" id="DYVF01000069">
    <property type="protein sequence ID" value="HJG31947.1"/>
    <property type="molecule type" value="Genomic_DNA"/>
</dbReference>
<dbReference type="InterPro" id="IPR036388">
    <property type="entry name" value="WH-like_DNA-bd_sf"/>
</dbReference>
<feature type="domain" description="HTH luxR-type" evidence="5">
    <location>
        <begin position="449"/>
        <end position="514"/>
    </location>
</feature>
<evidence type="ECO:0000256" key="1">
    <source>
        <dbReference type="ARBA" id="ARBA00023015"/>
    </source>
</evidence>
<dbReference type="GO" id="GO:0006355">
    <property type="term" value="P:regulation of DNA-templated transcription"/>
    <property type="evidence" value="ECO:0007669"/>
    <property type="project" value="InterPro"/>
</dbReference>
<dbReference type="Gene3D" id="1.10.10.10">
    <property type="entry name" value="Winged helix-like DNA-binding domain superfamily/Winged helix DNA-binding domain"/>
    <property type="match status" value="1"/>
</dbReference>
<reference evidence="6" key="2">
    <citation type="submission" date="2021-09" db="EMBL/GenBank/DDBJ databases">
        <authorList>
            <person name="Gilroy R."/>
        </authorList>
    </citation>
    <scope>NUCLEOTIDE SEQUENCE</scope>
    <source>
        <strain evidence="6">ChiGjej2B2-7701</strain>
    </source>
</reference>
<name>A0A921LSB5_9ACTN</name>
<feature type="transmembrane region" description="Helical" evidence="4">
    <location>
        <begin position="111"/>
        <end position="132"/>
    </location>
</feature>
<feature type="transmembrane region" description="Helical" evidence="4">
    <location>
        <begin position="218"/>
        <end position="239"/>
    </location>
</feature>
<organism evidence="6 7">
    <name type="scientific">Collinsella ihumii</name>
    <dbReference type="NCBI Taxonomy" id="1720204"/>
    <lineage>
        <taxon>Bacteria</taxon>
        <taxon>Bacillati</taxon>
        <taxon>Actinomycetota</taxon>
        <taxon>Coriobacteriia</taxon>
        <taxon>Coriobacteriales</taxon>
        <taxon>Coriobacteriaceae</taxon>
        <taxon>Collinsella</taxon>
    </lineage>
</organism>
<keyword evidence="2" id="KW-0238">DNA-binding</keyword>
<sequence>MAQQDTGQAMPPLSFETYRVLIPPILGLTLASTTTDIVVQQAHRTTGVSTFNGTAMIIAALIAGMLFLSTLTVKRFTKRFISRFIFASIVVSGLCCLALAVLHAYGVQLSLTGAVALQAGVAAGATFIKFYWLRKLRGTSAQAAVIVVFCALAISEFITFSLSFSGELMWYIVGTILTFAQFSVVRISRELGAAGDPFPAVSESYFGTNEDRFSNRSFLAVATLGIWFISVPMGMGLGFSSGEAIYMSTVPRFMVLLFVIIVSALWIRNGFASRMRAITTSIWVAMEVLLALGAVFLSIWPNTISVGASFIMGSSLVLQTFVWYLTIAFISFGWRDPFYYCTLSWVSMTLLFVAGMRLDGLITQLFPNNTPVLISIMSLFVLIGAQVVFTKLLSSPSERTERRQTAGEAITEEDIKRVPLMGVLAITPQEHPAMVQQKPDVHIATSVMEMGQRFGLTGREVEVLTLYALGHTQARVSEELKLSTNTVHTHIKRVYEKTDLHSRQEILDYIAEYGSPRP</sequence>
<feature type="transmembrane region" description="Helical" evidence="4">
    <location>
        <begin position="84"/>
        <end position="105"/>
    </location>
</feature>
<evidence type="ECO:0000313" key="6">
    <source>
        <dbReference type="EMBL" id="HJG31947.1"/>
    </source>
</evidence>